<dbReference type="InterPro" id="IPR020904">
    <property type="entry name" value="Sc_DH/Rdtase_CS"/>
</dbReference>
<dbReference type="PANTHER" id="PTHR43976:SF16">
    <property type="entry name" value="SHORT-CHAIN DEHYDROGENASE_REDUCTASE FAMILY PROTEIN"/>
    <property type="match status" value="1"/>
</dbReference>
<dbReference type="Pfam" id="PF00106">
    <property type="entry name" value="adh_short"/>
    <property type="match status" value="1"/>
</dbReference>
<comment type="caution">
    <text evidence="5">The sequence shown here is derived from an EMBL/GenBank/DDBJ whole genome shotgun (WGS) entry which is preliminary data.</text>
</comment>
<evidence type="ECO:0000313" key="5">
    <source>
        <dbReference type="EMBL" id="MCL6368751.1"/>
    </source>
</evidence>
<evidence type="ECO:0000256" key="3">
    <source>
        <dbReference type="RuleBase" id="RU000363"/>
    </source>
</evidence>
<dbReference type="CDD" id="cd05374">
    <property type="entry name" value="17beta-HSD-like_SDR_c"/>
    <property type="match status" value="1"/>
</dbReference>
<evidence type="ECO:0000313" key="6">
    <source>
        <dbReference type="Proteomes" id="UP001055618"/>
    </source>
</evidence>
<evidence type="ECO:0000256" key="1">
    <source>
        <dbReference type="ARBA" id="ARBA00006484"/>
    </source>
</evidence>
<evidence type="ECO:0000256" key="2">
    <source>
        <dbReference type="ARBA" id="ARBA00023002"/>
    </source>
</evidence>
<dbReference type="PRINTS" id="PR00080">
    <property type="entry name" value="SDRFAMILY"/>
</dbReference>
<gene>
    <name evidence="4" type="ORF">EXT50_08580</name>
    <name evidence="5" type="ORF">EXT53_09250</name>
</gene>
<dbReference type="PRINTS" id="PR00081">
    <property type="entry name" value="GDHRDH"/>
</dbReference>
<dbReference type="InterPro" id="IPR051911">
    <property type="entry name" value="SDR_oxidoreductase"/>
</dbReference>
<keyword evidence="2" id="KW-0560">Oxidoreductase</keyword>
<evidence type="ECO:0000313" key="4">
    <source>
        <dbReference type="EMBL" id="MCL6351221.1"/>
    </source>
</evidence>
<comment type="similarity">
    <text evidence="1 3">Belongs to the short-chain dehydrogenases/reductases (SDR) family.</text>
</comment>
<sequence>MSQKVWFITGAGRGFGRIWAEAALARGDKVAVTARDISVLNDIVERYPEQALALSLDVTEASEVAGTVSQAHRHFGRLDVILNNAGYGLFGAAEEVKIHDVRAEFDTNFFGVLSVIQTTLPILRAQGHGHIISVSSIAGVITHPIGGLYNASKWALEAMHESLAVEVGSFGIKVTLIEPGAYATDFSTPSSLKIADGLEAYAALREQIFAYAAQIDFGDPYATTDAVLQLVDTNEPPLRLFLGTEGLPAARAAYAARLAEWEKWEEVSNAAQGVSRRQTIAN</sequence>
<dbReference type="Proteomes" id="UP001055618">
    <property type="component" value="Unassembled WGS sequence"/>
</dbReference>
<dbReference type="RefSeq" id="WP_249682478.1">
    <property type="nucleotide sequence ID" value="NZ_SGPX01000004.1"/>
</dbReference>
<keyword evidence="6" id="KW-1185">Reference proteome</keyword>
<accession>A0AAW5GAU2</accession>
<dbReference type="GO" id="GO:0016491">
    <property type="term" value="F:oxidoreductase activity"/>
    <property type="evidence" value="ECO:0007669"/>
    <property type="project" value="UniProtKB-KW"/>
</dbReference>
<name>A0AAW5GAU2_9GAMM</name>
<dbReference type="Proteomes" id="UP001057360">
    <property type="component" value="Unassembled WGS sequence"/>
</dbReference>
<dbReference type="AlphaFoldDB" id="A0AAW5GAU2"/>
<dbReference type="EMBL" id="SGPY01000004">
    <property type="protein sequence ID" value="MCL6368751.1"/>
    <property type="molecule type" value="Genomic_DNA"/>
</dbReference>
<reference evidence="5" key="1">
    <citation type="submission" date="2019-02" db="EMBL/GenBank/DDBJ databases">
        <title>New Zealand Erwinia strains with phe-tRNA free attachment sites.</title>
        <authorList>
            <person name="Nunes-Leite L."/>
            <person name="Pitman A.R."/>
        </authorList>
    </citation>
    <scope>NUCLEOTIDE SEQUENCE</scope>
    <source>
        <strain evidence="5">Ec-140</strain>
        <strain evidence="4">Ec-143</strain>
    </source>
</reference>
<dbReference type="SUPFAM" id="SSF51735">
    <property type="entry name" value="NAD(P)-binding Rossmann-fold domains"/>
    <property type="match status" value="1"/>
</dbReference>
<dbReference type="InterPro" id="IPR002347">
    <property type="entry name" value="SDR_fam"/>
</dbReference>
<dbReference type="EMBL" id="SGPX01000004">
    <property type="protein sequence ID" value="MCL6351221.1"/>
    <property type="molecule type" value="Genomic_DNA"/>
</dbReference>
<organism evidence="5 7">
    <name type="scientific">Pectobacterium polaris</name>
    <dbReference type="NCBI Taxonomy" id="2042057"/>
    <lineage>
        <taxon>Bacteria</taxon>
        <taxon>Pseudomonadati</taxon>
        <taxon>Pseudomonadota</taxon>
        <taxon>Gammaproteobacteria</taxon>
        <taxon>Enterobacterales</taxon>
        <taxon>Pectobacteriaceae</taxon>
        <taxon>Pectobacterium</taxon>
    </lineage>
</organism>
<dbReference type="InterPro" id="IPR036291">
    <property type="entry name" value="NAD(P)-bd_dom_sf"/>
</dbReference>
<protein>
    <submittedName>
        <fullName evidence="5">SDR family NAD(P)-dependent oxidoreductase</fullName>
    </submittedName>
</protein>
<dbReference type="PANTHER" id="PTHR43976">
    <property type="entry name" value="SHORT CHAIN DEHYDROGENASE"/>
    <property type="match status" value="1"/>
</dbReference>
<proteinExistence type="inferred from homology"/>
<evidence type="ECO:0000313" key="7">
    <source>
        <dbReference type="Proteomes" id="UP001057360"/>
    </source>
</evidence>
<dbReference type="NCBIfam" id="NF006114">
    <property type="entry name" value="PRK08263.1"/>
    <property type="match status" value="1"/>
</dbReference>
<dbReference type="PROSITE" id="PS00061">
    <property type="entry name" value="ADH_SHORT"/>
    <property type="match status" value="1"/>
</dbReference>
<dbReference type="Gene3D" id="3.40.50.720">
    <property type="entry name" value="NAD(P)-binding Rossmann-like Domain"/>
    <property type="match status" value="1"/>
</dbReference>